<sequence>MMHASYDDIAGWYDSYLNENSVYSEVILPSLLELVGDVQDCTICDLACGQGWFARELAKRGARVTGIDISDRLLELARQYELQQPRGITYQRDDARSALSLPEDTFEGIVCVLSLMDIPDIQAVFQTARRILQPGGWLVFAITHPCFELPDARWITDEHGQVARAVTGYFKEGNWKSERGGVRSRVGAHHRMLSTYLNALVSANFTLERVLEPTATGERADKVPGNREVPSFLFIRARLL</sequence>
<dbReference type="EMBL" id="BIFQ01000001">
    <property type="protein sequence ID" value="GCE06100.1"/>
    <property type="molecule type" value="Genomic_DNA"/>
</dbReference>
<keyword evidence="2" id="KW-0808">Transferase</keyword>
<dbReference type="CDD" id="cd02440">
    <property type="entry name" value="AdoMet_MTases"/>
    <property type="match status" value="1"/>
</dbReference>
<feature type="domain" description="Methyltransferase type 11" evidence="1">
    <location>
        <begin position="45"/>
        <end position="140"/>
    </location>
</feature>
<dbReference type="OrthoDB" id="7365827at2"/>
<gene>
    <name evidence="2" type="ORF">KDAU_34290</name>
</gene>
<keyword evidence="2" id="KW-0489">Methyltransferase</keyword>
<dbReference type="Gene3D" id="3.40.50.150">
    <property type="entry name" value="Vaccinia Virus protein VP39"/>
    <property type="match status" value="1"/>
</dbReference>
<dbReference type="AlphaFoldDB" id="A0A401ZGT7"/>
<dbReference type="SUPFAM" id="SSF53335">
    <property type="entry name" value="S-adenosyl-L-methionine-dependent methyltransferases"/>
    <property type="match status" value="1"/>
</dbReference>
<dbReference type="InterPro" id="IPR029063">
    <property type="entry name" value="SAM-dependent_MTases_sf"/>
</dbReference>
<evidence type="ECO:0000313" key="2">
    <source>
        <dbReference type="EMBL" id="GCE06100.1"/>
    </source>
</evidence>
<name>A0A401ZGT7_9CHLR</name>
<dbReference type="RefSeq" id="WP_126597076.1">
    <property type="nucleotide sequence ID" value="NZ_BIFQ01000001.1"/>
</dbReference>
<accession>A0A401ZGT7</accession>
<dbReference type="Proteomes" id="UP000287224">
    <property type="component" value="Unassembled WGS sequence"/>
</dbReference>
<dbReference type="PANTHER" id="PTHR43591:SF110">
    <property type="entry name" value="RHODANESE DOMAIN-CONTAINING PROTEIN"/>
    <property type="match status" value="1"/>
</dbReference>
<dbReference type="GO" id="GO:0032259">
    <property type="term" value="P:methylation"/>
    <property type="evidence" value="ECO:0007669"/>
    <property type="project" value="UniProtKB-KW"/>
</dbReference>
<keyword evidence="3" id="KW-1185">Reference proteome</keyword>
<comment type="caution">
    <text evidence="2">The sequence shown here is derived from an EMBL/GenBank/DDBJ whole genome shotgun (WGS) entry which is preliminary data.</text>
</comment>
<protein>
    <submittedName>
        <fullName evidence="2">Methyltransferase</fullName>
    </submittedName>
</protein>
<evidence type="ECO:0000259" key="1">
    <source>
        <dbReference type="Pfam" id="PF08241"/>
    </source>
</evidence>
<dbReference type="InterPro" id="IPR013216">
    <property type="entry name" value="Methyltransf_11"/>
</dbReference>
<dbReference type="GO" id="GO:0008757">
    <property type="term" value="F:S-adenosylmethionine-dependent methyltransferase activity"/>
    <property type="evidence" value="ECO:0007669"/>
    <property type="project" value="InterPro"/>
</dbReference>
<evidence type="ECO:0000313" key="3">
    <source>
        <dbReference type="Proteomes" id="UP000287224"/>
    </source>
</evidence>
<organism evidence="2 3">
    <name type="scientific">Dictyobacter aurantiacus</name>
    <dbReference type="NCBI Taxonomy" id="1936993"/>
    <lineage>
        <taxon>Bacteria</taxon>
        <taxon>Bacillati</taxon>
        <taxon>Chloroflexota</taxon>
        <taxon>Ktedonobacteria</taxon>
        <taxon>Ktedonobacterales</taxon>
        <taxon>Dictyobacteraceae</taxon>
        <taxon>Dictyobacter</taxon>
    </lineage>
</organism>
<proteinExistence type="predicted"/>
<dbReference type="PANTHER" id="PTHR43591">
    <property type="entry name" value="METHYLTRANSFERASE"/>
    <property type="match status" value="1"/>
</dbReference>
<dbReference type="Pfam" id="PF08241">
    <property type="entry name" value="Methyltransf_11"/>
    <property type="match status" value="1"/>
</dbReference>
<reference evidence="3" key="1">
    <citation type="submission" date="2018-12" db="EMBL/GenBank/DDBJ databases">
        <title>Tengunoibacter tsumagoiensis gen. nov., sp. nov., Dictyobacter kobayashii sp. nov., D. alpinus sp. nov., and D. joshuensis sp. nov. and description of Dictyobacteraceae fam. nov. within the order Ktedonobacterales isolated from Tengu-no-mugimeshi.</title>
        <authorList>
            <person name="Wang C.M."/>
            <person name="Zheng Y."/>
            <person name="Sakai Y."/>
            <person name="Toyoda A."/>
            <person name="Minakuchi Y."/>
            <person name="Abe K."/>
            <person name="Yokota A."/>
            <person name="Yabe S."/>
        </authorList>
    </citation>
    <scope>NUCLEOTIDE SEQUENCE [LARGE SCALE GENOMIC DNA]</scope>
    <source>
        <strain evidence="3">S-27</strain>
    </source>
</reference>